<proteinExistence type="predicted"/>
<dbReference type="InterPro" id="IPR020311">
    <property type="entry name" value="Uncharacterised_Rv0898c"/>
</dbReference>
<organism evidence="2 3">
    <name type="scientific">Streptomyces kanamyceticus</name>
    <dbReference type="NCBI Taxonomy" id="1967"/>
    <lineage>
        <taxon>Bacteria</taxon>
        <taxon>Bacillati</taxon>
        <taxon>Actinomycetota</taxon>
        <taxon>Actinomycetes</taxon>
        <taxon>Kitasatosporales</taxon>
        <taxon>Streptomycetaceae</taxon>
        <taxon>Streptomyces</taxon>
    </lineage>
</organism>
<sequence length="81" mass="9270">MDQEQILSRITAMVEDEKKLRDSLAAGEIDVPTEHERLGALERELDQCWDLLRQRRAKSEFGEDPDEAAVRPVAEVEGYQS</sequence>
<name>A0A5J6GPQ6_STRKN</name>
<keyword evidence="3" id="KW-1185">Reference proteome</keyword>
<evidence type="ECO:0000313" key="2">
    <source>
        <dbReference type="EMBL" id="QEU95985.1"/>
    </source>
</evidence>
<evidence type="ECO:0000313" key="3">
    <source>
        <dbReference type="Proteomes" id="UP000325529"/>
    </source>
</evidence>
<gene>
    <name evidence="2" type="ORF">CP970_38200</name>
</gene>
<dbReference type="EMBL" id="CP023699">
    <property type="protein sequence ID" value="QEU95985.1"/>
    <property type="molecule type" value="Genomic_DNA"/>
</dbReference>
<feature type="region of interest" description="Disordered" evidence="1">
    <location>
        <begin position="60"/>
        <end position="81"/>
    </location>
</feature>
<accession>A0A5J6GPQ6</accession>
<protein>
    <submittedName>
        <fullName evidence="2">DUF2630 family protein</fullName>
    </submittedName>
</protein>
<dbReference type="KEGG" id="ska:CP970_38200"/>
<dbReference type="AlphaFoldDB" id="A0A5J6GPQ6"/>
<dbReference type="Proteomes" id="UP000325529">
    <property type="component" value="Chromosome"/>
</dbReference>
<dbReference type="OrthoDB" id="7376174at2"/>
<dbReference type="Pfam" id="PF10944">
    <property type="entry name" value="DUF2630"/>
    <property type="match status" value="1"/>
</dbReference>
<dbReference type="RefSeq" id="WP_055549443.1">
    <property type="nucleotide sequence ID" value="NZ_CP023699.1"/>
</dbReference>
<evidence type="ECO:0000256" key="1">
    <source>
        <dbReference type="SAM" id="MobiDB-lite"/>
    </source>
</evidence>
<reference evidence="2 3" key="1">
    <citation type="submission" date="2017-09" db="EMBL/GenBank/DDBJ databases">
        <authorList>
            <person name="Lee N."/>
            <person name="Cho B.-K."/>
        </authorList>
    </citation>
    <scope>NUCLEOTIDE SEQUENCE [LARGE SCALE GENOMIC DNA]</scope>
    <source>
        <strain evidence="2 3">ATCC 12853</strain>
    </source>
</reference>